<feature type="domain" description="Thioesterase" evidence="3">
    <location>
        <begin position="4"/>
        <end position="208"/>
    </location>
</feature>
<organism evidence="4 5">
    <name type="scientific">Temnothorax longispinosus</name>
    <dbReference type="NCBI Taxonomy" id="300112"/>
    <lineage>
        <taxon>Eukaryota</taxon>
        <taxon>Metazoa</taxon>
        <taxon>Ecdysozoa</taxon>
        <taxon>Arthropoda</taxon>
        <taxon>Hexapoda</taxon>
        <taxon>Insecta</taxon>
        <taxon>Pterygota</taxon>
        <taxon>Neoptera</taxon>
        <taxon>Endopterygota</taxon>
        <taxon>Hymenoptera</taxon>
        <taxon>Apocrita</taxon>
        <taxon>Aculeata</taxon>
        <taxon>Formicoidea</taxon>
        <taxon>Formicidae</taxon>
        <taxon>Myrmicinae</taxon>
        <taxon>Temnothorax</taxon>
    </lineage>
</organism>
<dbReference type="EMBL" id="QBLH01003103">
    <property type="protein sequence ID" value="TGZ45649.1"/>
    <property type="molecule type" value="Genomic_DNA"/>
</dbReference>
<dbReference type="SUPFAM" id="SSF53474">
    <property type="entry name" value="alpha/beta-Hydrolases"/>
    <property type="match status" value="1"/>
</dbReference>
<keyword evidence="2" id="KW-0812">Transmembrane</keyword>
<reference evidence="4 5" key="1">
    <citation type="journal article" date="2019" name="Philos. Trans. R. Soc. Lond., B, Biol. Sci.">
        <title>Ant behaviour and brain gene expression of defending hosts depend on the ecological success of the intruding social parasite.</title>
        <authorList>
            <person name="Kaur R."/>
            <person name="Stoldt M."/>
            <person name="Jongepier E."/>
            <person name="Feldmeyer B."/>
            <person name="Menzel F."/>
            <person name="Bornberg-Bauer E."/>
            <person name="Foitzik S."/>
        </authorList>
    </citation>
    <scope>NUCLEOTIDE SEQUENCE [LARGE SCALE GENOMIC DNA]</scope>
    <source>
        <tissue evidence="4">Whole body</tissue>
    </source>
</reference>
<evidence type="ECO:0000313" key="4">
    <source>
        <dbReference type="EMBL" id="TGZ45649.1"/>
    </source>
</evidence>
<protein>
    <recommendedName>
        <fullName evidence="1">oleoyl-[acyl-carrier-protein] hydrolase</fullName>
        <ecNumber evidence="1">3.1.2.14</ecNumber>
    </recommendedName>
</protein>
<dbReference type="Pfam" id="PF00975">
    <property type="entry name" value="Thioesterase"/>
    <property type="match status" value="1"/>
</dbReference>
<gene>
    <name evidence="4" type="ORF">DBV15_12562</name>
</gene>
<evidence type="ECO:0000256" key="1">
    <source>
        <dbReference type="ARBA" id="ARBA00012480"/>
    </source>
</evidence>
<dbReference type="STRING" id="300112.A0A4S2KD33"/>
<dbReference type="AlphaFoldDB" id="A0A4S2KD33"/>
<dbReference type="EC" id="3.1.2.14" evidence="1"/>
<sequence length="230" mass="26821">MKSAAYLLPHILKKMKDQRKFLIVGYSFGSLIAIELARLLEANNFSGRLILIDGAPDQLKLWTNQYLDYTSPEELQNMILLGLLEMYTTINKKTLALELNKCNTWDKKLKVFHAYFPKDLNVLTIENQKLIYFTVYNHIVAVHDYDISSLPRLKSSITLLKPTFPIVSLTEEDYGLHKVTEGKVQIYYVEGNHITMIDNDKIISAINEEWIEDNIIQYKEEEEEEKKEEE</sequence>
<proteinExistence type="predicted"/>
<keyword evidence="2" id="KW-1133">Transmembrane helix</keyword>
<comment type="caution">
    <text evidence="4">The sequence shown here is derived from an EMBL/GenBank/DDBJ whole genome shotgun (WGS) entry which is preliminary data.</text>
</comment>
<keyword evidence="2" id="KW-0472">Membrane</keyword>
<dbReference type="GO" id="GO:0016297">
    <property type="term" value="F:fatty acyl-[ACP] hydrolase activity"/>
    <property type="evidence" value="ECO:0007669"/>
    <property type="project" value="UniProtKB-EC"/>
</dbReference>
<evidence type="ECO:0000313" key="5">
    <source>
        <dbReference type="Proteomes" id="UP000310200"/>
    </source>
</evidence>
<dbReference type="Gene3D" id="3.40.50.1820">
    <property type="entry name" value="alpha/beta hydrolase"/>
    <property type="match status" value="1"/>
</dbReference>
<evidence type="ECO:0000256" key="2">
    <source>
        <dbReference type="SAM" id="Phobius"/>
    </source>
</evidence>
<dbReference type="Proteomes" id="UP000310200">
    <property type="component" value="Unassembled WGS sequence"/>
</dbReference>
<feature type="transmembrane region" description="Helical" evidence="2">
    <location>
        <begin position="21"/>
        <end position="40"/>
    </location>
</feature>
<dbReference type="InterPro" id="IPR001031">
    <property type="entry name" value="Thioesterase"/>
</dbReference>
<dbReference type="InterPro" id="IPR029058">
    <property type="entry name" value="AB_hydrolase_fold"/>
</dbReference>
<feature type="non-terminal residue" evidence="4">
    <location>
        <position position="230"/>
    </location>
</feature>
<evidence type="ECO:0000259" key="3">
    <source>
        <dbReference type="Pfam" id="PF00975"/>
    </source>
</evidence>
<keyword evidence="5" id="KW-1185">Reference proteome</keyword>
<name>A0A4S2KD33_9HYME</name>
<accession>A0A4S2KD33</accession>